<reference evidence="1 2" key="1">
    <citation type="submission" date="2021-10" db="EMBL/GenBank/DDBJ databases">
        <title>Anaerobic single-cell dispensing facilitates the cultivation of human gut bacteria.</title>
        <authorList>
            <person name="Afrizal A."/>
        </authorList>
    </citation>
    <scope>NUCLEOTIDE SEQUENCE [LARGE SCALE GENOMIC DNA]</scope>
    <source>
        <strain evidence="1 2">CLA-AA-H200</strain>
    </source>
</reference>
<organism evidence="1 2">
    <name type="scientific">Ruminococcus turbiniformis</name>
    <dbReference type="NCBI Taxonomy" id="2881258"/>
    <lineage>
        <taxon>Bacteria</taxon>
        <taxon>Bacillati</taxon>
        <taxon>Bacillota</taxon>
        <taxon>Clostridia</taxon>
        <taxon>Eubacteriales</taxon>
        <taxon>Oscillospiraceae</taxon>
        <taxon>Ruminococcus</taxon>
    </lineage>
</organism>
<accession>A0ABS8FXA4</accession>
<dbReference type="RefSeq" id="WP_227707741.1">
    <property type="nucleotide sequence ID" value="NZ_JAJEQX010000014.1"/>
</dbReference>
<dbReference type="Proteomes" id="UP001198151">
    <property type="component" value="Unassembled WGS sequence"/>
</dbReference>
<protein>
    <submittedName>
        <fullName evidence="1">Uncharacterized protein</fullName>
    </submittedName>
</protein>
<comment type="caution">
    <text evidence="1">The sequence shown here is derived from an EMBL/GenBank/DDBJ whole genome shotgun (WGS) entry which is preliminary data.</text>
</comment>
<evidence type="ECO:0000313" key="1">
    <source>
        <dbReference type="EMBL" id="MCC2254603.1"/>
    </source>
</evidence>
<gene>
    <name evidence="1" type="ORF">LKD70_09260</name>
</gene>
<proteinExistence type="predicted"/>
<dbReference type="EMBL" id="JAJEQX010000014">
    <property type="protein sequence ID" value="MCC2254603.1"/>
    <property type="molecule type" value="Genomic_DNA"/>
</dbReference>
<keyword evidence="2" id="KW-1185">Reference proteome</keyword>
<sequence>MTYELKGKSVEITIRADNNYIYGKAEGDCIHPYPIVKDNRLIRTSLSEHEIGYRMKLVHPENPAYINASKEKMYRTLVLSFDTEIRHPYHPE</sequence>
<name>A0ABS8FXA4_9FIRM</name>
<evidence type="ECO:0000313" key="2">
    <source>
        <dbReference type="Proteomes" id="UP001198151"/>
    </source>
</evidence>